<dbReference type="Proteomes" id="UP000011083">
    <property type="component" value="Unassembled WGS sequence"/>
</dbReference>
<sequence>MCEFLKSEGVGFLKEDLSHVANLWKTFKAQKTLLCLCVLMAQRHEELADEIGTFATVTLYVMKTIIDACDQMLIRRKYGEETLQQFNALPGSSLHGEWRTCLMDAIMLAKVAVKTSNSKRGSGMGQAQH</sequence>
<dbReference type="AlphaFoldDB" id="L8GFM7"/>
<reference evidence="1 2" key="1">
    <citation type="journal article" date="2013" name="Genome Biol.">
        <title>Genome of Acanthamoeba castellanii highlights extensive lateral gene transfer and early evolution of tyrosine kinase signaling.</title>
        <authorList>
            <person name="Clarke M."/>
            <person name="Lohan A.J."/>
            <person name="Liu B."/>
            <person name="Lagkouvardos I."/>
            <person name="Roy S."/>
            <person name="Zafar N."/>
            <person name="Bertelli C."/>
            <person name="Schilde C."/>
            <person name="Kianianmomeni A."/>
            <person name="Burglin T.R."/>
            <person name="Frech C."/>
            <person name="Turcotte B."/>
            <person name="Kopec K.O."/>
            <person name="Synnott J.M."/>
            <person name="Choo C."/>
            <person name="Paponov I."/>
            <person name="Finkler A."/>
            <person name="Soon Heng Tan C."/>
            <person name="Hutchins A.P."/>
            <person name="Weinmeier T."/>
            <person name="Rattei T."/>
            <person name="Chu J.S."/>
            <person name="Gimenez G."/>
            <person name="Irimia M."/>
            <person name="Rigden D.J."/>
            <person name="Fitzpatrick D.A."/>
            <person name="Lorenzo-Morales J."/>
            <person name="Bateman A."/>
            <person name="Chiu C.H."/>
            <person name="Tang P."/>
            <person name="Hegemann P."/>
            <person name="Fromm H."/>
            <person name="Raoult D."/>
            <person name="Greub G."/>
            <person name="Miranda-Saavedra D."/>
            <person name="Chen N."/>
            <person name="Nash P."/>
            <person name="Ginger M.L."/>
            <person name="Horn M."/>
            <person name="Schaap P."/>
            <person name="Caler L."/>
            <person name="Loftus B."/>
        </authorList>
    </citation>
    <scope>NUCLEOTIDE SEQUENCE [LARGE SCALE GENOMIC DNA]</scope>
    <source>
        <strain evidence="1 2">Neff</strain>
    </source>
</reference>
<organism evidence="1 2">
    <name type="scientific">Acanthamoeba castellanii (strain ATCC 30010 / Neff)</name>
    <dbReference type="NCBI Taxonomy" id="1257118"/>
    <lineage>
        <taxon>Eukaryota</taxon>
        <taxon>Amoebozoa</taxon>
        <taxon>Discosea</taxon>
        <taxon>Longamoebia</taxon>
        <taxon>Centramoebida</taxon>
        <taxon>Acanthamoebidae</taxon>
        <taxon>Acanthamoeba</taxon>
    </lineage>
</organism>
<dbReference type="RefSeq" id="XP_004333908.1">
    <property type="nucleotide sequence ID" value="XM_004333860.1"/>
</dbReference>
<gene>
    <name evidence="1" type="ORF">ACA1_274600</name>
</gene>
<proteinExistence type="predicted"/>
<keyword evidence="2" id="KW-1185">Reference proteome</keyword>
<evidence type="ECO:0000313" key="1">
    <source>
        <dbReference type="EMBL" id="ELR11895.1"/>
    </source>
</evidence>
<dbReference type="GeneID" id="14912372"/>
<dbReference type="KEGG" id="acan:ACA1_274600"/>
<dbReference type="VEuPathDB" id="AmoebaDB:ACA1_274600"/>
<evidence type="ECO:0000313" key="2">
    <source>
        <dbReference type="Proteomes" id="UP000011083"/>
    </source>
</evidence>
<protein>
    <submittedName>
        <fullName evidence="1">Uncharacterized protein</fullName>
    </submittedName>
</protein>
<name>L8GFM7_ACACF</name>
<accession>L8GFM7</accession>
<dbReference type="EMBL" id="KB008146">
    <property type="protein sequence ID" value="ELR11895.1"/>
    <property type="molecule type" value="Genomic_DNA"/>
</dbReference>